<proteinExistence type="predicted"/>
<keyword evidence="1" id="KW-0175">Coiled coil</keyword>
<feature type="region of interest" description="Disordered" evidence="2">
    <location>
        <begin position="180"/>
        <end position="200"/>
    </location>
</feature>
<protein>
    <submittedName>
        <fullName evidence="4">FHA domain-containing protein</fullName>
    </submittedName>
</protein>
<reference evidence="4" key="1">
    <citation type="submission" date="2022-11" db="UniProtKB">
        <authorList>
            <consortium name="WormBaseParasite"/>
        </authorList>
    </citation>
    <scope>IDENTIFICATION</scope>
</reference>
<sequence length="534" mass="60403">MLRRYSPRGIESTALRLPATLIGSSEVCDIVIKSKDVEEKHALVEIGGKAFTHTTTEENEGDEFAPKGVNSTELALSTAVRLKRNASAIGSRQKPVLQQAQEQEAEVASFADLRYKSKTKPEEHEPEARQRALETAQQELLNYVIGAMLELRPADTLRFGTGDDAVEYIFEMPPIVSKPNQQTTYVKPNSSSTNSSSYASSIMMQRRSKKKKIHSKSSFEQKRGLIVKYGINKVNPRIHTDRFIRPQIQTHNRRLCHIVSSESLGNALPSLHQQNSPSSAPLLRNRSSSVQSSKASSKEKQDLPGLRMQNSQSKANNEDVGEIEQRWPQFSNDPFHGENISIEGKPGTSKQVGNQLLQRVIRLQAEIQRRDAEIAQLRDNLNNPSTSGDRAKRHLNNYRESLSRAQTENENLKAYLDGNTNQKEEAKINIKETKYIASNPDFTELICSTFFKVCYEELDALNNRVSNSSRDYADIFSETIKALQEPFSFRLMEINTKCSAAFEEAQLGQTDKDQLYTQFDKFLKEKIYVSRQLH</sequence>
<accession>A0A915DUT8</accession>
<keyword evidence="3" id="KW-1185">Reference proteome</keyword>
<dbReference type="WBParaSite" id="jg23906.2">
    <property type="protein sequence ID" value="jg23906.2"/>
    <property type="gene ID" value="jg23906"/>
</dbReference>
<evidence type="ECO:0000313" key="4">
    <source>
        <dbReference type="WBParaSite" id="jg23906.2"/>
    </source>
</evidence>
<dbReference type="Proteomes" id="UP000887574">
    <property type="component" value="Unplaced"/>
</dbReference>
<dbReference type="AlphaFoldDB" id="A0A915DUT8"/>
<name>A0A915DUT8_9BILA</name>
<organism evidence="3 4">
    <name type="scientific">Ditylenchus dipsaci</name>
    <dbReference type="NCBI Taxonomy" id="166011"/>
    <lineage>
        <taxon>Eukaryota</taxon>
        <taxon>Metazoa</taxon>
        <taxon>Ecdysozoa</taxon>
        <taxon>Nematoda</taxon>
        <taxon>Chromadorea</taxon>
        <taxon>Rhabditida</taxon>
        <taxon>Tylenchina</taxon>
        <taxon>Tylenchomorpha</taxon>
        <taxon>Sphaerularioidea</taxon>
        <taxon>Anguinidae</taxon>
        <taxon>Anguininae</taxon>
        <taxon>Ditylenchus</taxon>
    </lineage>
</organism>
<evidence type="ECO:0000256" key="2">
    <source>
        <dbReference type="SAM" id="MobiDB-lite"/>
    </source>
</evidence>
<feature type="compositionally biased region" description="Low complexity" evidence="2">
    <location>
        <begin position="190"/>
        <end position="200"/>
    </location>
</feature>
<feature type="compositionally biased region" description="Polar residues" evidence="2">
    <location>
        <begin position="180"/>
        <end position="189"/>
    </location>
</feature>
<evidence type="ECO:0000256" key="1">
    <source>
        <dbReference type="SAM" id="Coils"/>
    </source>
</evidence>
<feature type="region of interest" description="Disordered" evidence="2">
    <location>
        <begin position="267"/>
        <end position="320"/>
    </location>
</feature>
<evidence type="ECO:0000313" key="3">
    <source>
        <dbReference type="Proteomes" id="UP000887574"/>
    </source>
</evidence>
<feature type="coiled-coil region" evidence="1">
    <location>
        <begin position="360"/>
        <end position="415"/>
    </location>
</feature>